<accession>A0A1Q6F409</accession>
<evidence type="ECO:0000313" key="3">
    <source>
        <dbReference type="EMBL" id="OKY93635.1"/>
    </source>
</evidence>
<dbReference type="RefSeq" id="WP_278339425.1">
    <property type="nucleotide sequence ID" value="NZ_BAAFLA010000001.1"/>
</dbReference>
<evidence type="ECO:0000313" key="4">
    <source>
        <dbReference type="Proteomes" id="UP000187417"/>
    </source>
</evidence>
<dbReference type="Proteomes" id="UP000187417">
    <property type="component" value="Unassembled WGS sequence"/>
</dbReference>
<dbReference type="STRING" id="28117.BHV66_08255"/>
<proteinExistence type="predicted"/>
<feature type="signal peptide" evidence="1">
    <location>
        <begin position="1"/>
        <end position="17"/>
    </location>
</feature>
<keyword evidence="1" id="KW-0732">Signal</keyword>
<comment type="caution">
    <text evidence="3">The sequence shown here is derived from an EMBL/GenBank/DDBJ whole genome shotgun (WGS) entry which is preliminary data.</text>
</comment>
<name>A0A1Q6F409_9BACT</name>
<feature type="domain" description="Bacteroidetes PKD-like" evidence="2">
    <location>
        <begin position="237"/>
        <end position="285"/>
    </location>
</feature>
<protein>
    <recommendedName>
        <fullName evidence="2">Bacteroidetes PKD-like domain-containing protein</fullName>
    </recommendedName>
</protein>
<sequence>MNKIRIYFILLALTAVACNKDELITTDVEQVPIITFDTDPAVYPVKVGREFTITPSYQFVDRAVYSWKLEETGKIISTEPQLTYRFDSGNEISEGVNGYYIDLEVTTPNGTTVETVLVEVQELLPPLISFPMQTDGLEVVKGRKYEFAPTVQSAENSNFLWTLRRPGAAEAEPVGDEAVYEFCEEVAGTYEVTLRTENEDGSDEMTIEVEVVDALAVSATAVPIGRKYDGLTRTVSLDRTITLQPSIWNGTNPKFSWTIDGQEVGTELSYTYTPTETGIKKIVFTVTDTTDEPEVTLSKCITRTNETRATLEFTVECHGEEESHRRPASGASSATWNRVYEYTPAPGQFINELVSGGFTGTETTPEAAVAYAEERMRKNTWVSLGGWGGYIVVGFDHSIDNSSSGYKGGYNFSITGNAFKGSSEPGIVYVMQDTNGNTLPDDEWYELKGSEFGKEETVQDYAVTYYRPTYSGADVQWKDNQGVKGKIDYLKQYHDQPSYYPAWIGTDSYTLYGPCLKSRTYDQSGNGSYWVNGEYDWGYADNFGNDRLSEDDNAAAGAMKVYFKISNAVDKNGQPADLKYIDFIRVQTGVNAKAGWLGENSTEVFGFTDENINQGK</sequence>
<gene>
    <name evidence="3" type="ORF">BHV66_08255</name>
</gene>
<organism evidence="3 4">
    <name type="scientific">Alistipes putredinis</name>
    <dbReference type="NCBI Taxonomy" id="28117"/>
    <lineage>
        <taxon>Bacteria</taxon>
        <taxon>Pseudomonadati</taxon>
        <taxon>Bacteroidota</taxon>
        <taxon>Bacteroidia</taxon>
        <taxon>Bacteroidales</taxon>
        <taxon>Rikenellaceae</taxon>
        <taxon>Alistipes</taxon>
    </lineage>
</organism>
<dbReference type="InterPro" id="IPR041696">
    <property type="entry name" value="PKD_3"/>
</dbReference>
<dbReference type="Pfam" id="PF16820">
    <property type="entry name" value="PKD_3"/>
    <property type="match status" value="2"/>
</dbReference>
<dbReference type="AlphaFoldDB" id="A0A1Q6F409"/>
<reference evidence="3 4" key="1">
    <citation type="journal article" date="2016" name="Nat. Biotechnol.">
        <title>Measurement of bacterial replication rates in microbial communities.</title>
        <authorList>
            <person name="Brown C.T."/>
            <person name="Olm M.R."/>
            <person name="Thomas B.C."/>
            <person name="Banfield J.F."/>
        </authorList>
    </citation>
    <scope>NUCLEOTIDE SEQUENCE [LARGE SCALE GENOMIC DNA]</scope>
    <source>
        <strain evidence="3">CAG:67_53_122</strain>
    </source>
</reference>
<feature type="chain" id="PRO_5012050219" description="Bacteroidetes PKD-like domain-containing protein" evidence="1">
    <location>
        <begin position="18"/>
        <end position="616"/>
    </location>
</feature>
<dbReference type="EMBL" id="MNQH01000033">
    <property type="protein sequence ID" value="OKY93635.1"/>
    <property type="molecule type" value="Genomic_DNA"/>
</dbReference>
<evidence type="ECO:0000259" key="2">
    <source>
        <dbReference type="Pfam" id="PF16820"/>
    </source>
</evidence>
<dbReference type="PROSITE" id="PS51257">
    <property type="entry name" value="PROKAR_LIPOPROTEIN"/>
    <property type="match status" value="1"/>
</dbReference>
<evidence type="ECO:0000256" key="1">
    <source>
        <dbReference type="SAM" id="SignalP"/>
    </source>
</evidence>
<feature type="domain" description="Bacteroidetes PKD-like" evidence="2">
    <location>
        <begin position="32"/>
        <end position="91"/>
    </location>
</feature>